<keyword evidence="8 9" id="KW-0961">Cell wall biogenesis/degradation</keyword>
<dbReference type="InterPro" id="IPR051050">
    <property type="entry name" value="Lipid_II_flippase_MurJ/MviN"/>
</dbReference>
<organism evidence="10 11">
    <name type="scientific">Evansella caseinilytica</name>
    <dbReference type="NCBI Taxonomy" id="1503961"/>
    <lineage>
        <taxon>Bacteria</taxon>
        <taxon>Bacillati</taxon>
        <taxon>Bacillota</taxon>
        <taxon>Bacilli</taxon>
        <taxon>Bacillales</taxon>
        <taxon>Bacillaceae</taxon>
        <taxon>Evansella</taxon>
    </lineage>
</organism>
<evidence type="ECO:0000256" key="6">
    <source>
        <dbReference type="ARBA" id="ARBA00022989"/>
    </source>
</evidence>
<dbReference type="HAMAP" id="MF_02078">
    <property type="entry name" value="MurJ_MviN"/>
    <property type="match status" value="1"/>
</dbReference>
<feature type="transmembrane region" description="Helical" evidence="8">
    <location>
        <begin position="265"/>
        <end position="283"/>
    </location>
</feature>
<evidence type="ECO:0000313" key="10">
    <source>
        <dbReference type="EMBL" id="SDZ63310.1"/>
    </source>
</evidence>
<keyword evidence="4 8" id="KW-0133">Cell shape</keyword>
<evidence type="ECO:0000256" key="4">
    <source>
        <dbReference type="ARBA" id="ARBA00022960"/>
    </source>
</evidence>
<dbReference type="CDD" id="cd13123">
    <property type="entry name" value="MATE_MurJ_like"/>
    <property type="match status" value="1"/>
</dbReference>
<evidence type="ECO:0000256" key="3">
    <source>
        <dbReference type="ARBA" id="ARBA00022692"/>
    </source>
</evidence>
<dbReference type="EMBL" id="FNPI01000023">
    <property type="protein sequence ID" value="SDZ63310.1"/>
    <property type="molecule type" value="Genomic_DNA"/>
</dbReference>
<feature type="transmembrane region" description="Helical" evidence="8">
    <location>
        <begin position="43"/>
        <end position="65"/>
    </location>
</feature>
<evidence type="ECO:0000313" key="11">
    <source>
        <dbReference type="Proteomes" id="UP000198935"/>
    </source>
</evidence>
<evidence type="ECO:0000256" key="2">
    <source>
        <dbReference type="ARBA" id="ARBA00022475"/>
    </source>
</evidence>
<evidence type="ECO:0000256" key="7">
    <source>
        <dbReference type="ARBA" id="ARBA00023136"/>
    </source>
</evidence>
<dbReference type="OrthoDB" id="9804143at2"/>
<dbReference type="STRING" id="1503961.SAMN05421736_12325"/>
<keyword evidence="8 9" id="KW-0813">Transport</keyword>
<reference evidence="11" key="1">
    <citation type="submission" date="2016-10" db="EMBL/GenBank/DDBJ databases">
        <authorList>
            <person name="Varghese N."/>
            <person name="Submissions S."/>
        </authorList>
    </citation>
    <scope>NUCLEOTIDE SEQUENCE [LARGE SCALE GENOMIC DNA]</scope>
    <source>
        <strain evidence="11">SP</strain>
    </source>
</reference>
<evidence type="ECO:0000256" key="1">
    <source>
        <dbReference type="ARBA" id="ARBA00004651"/>
    </source>
</evidence>
<keyword evidence="5 8" id="KW-0573">Peptidoglycan synthesis</keyword>
<comment type="function">
    <text evidence="8 9">Involved in peptidoglycan biosynthesis. Transports lipid-linked peptidoglycan precursors from the inner to the outer leaflet of the cytoplasmic membrane.</text>
</comment>
<keyword evidence="6 8" id="KW-1133">Transmembrane helix</keyword>
<evidence type="ECO:0000256" key="8">
    <source>
        <dbReference type="HAMAP-Rule" id="MF_02078"/>
    </source>
</evidence>
<accession>A0A1H3ULL1</accession>
<dbReference type="PANTHER" id="PTHR47019:SF1">
    <property type="entry name" value="LIPID II FLIPPASE MURJ"/>
    <property type="match status" value="1"/>
</dbReference>
<gene>
    <name evidence="8" type="primary">murJ</name>
    <name evidence="10" type="ORF">SAMN05421736_12325</name>
</gene>
<dbReference type="GO" id="GO:0005886">
    <property type="term" value="C:plasma membrane"/>
    <property type="evidence" value="ECO:0007669"/>
    <property type="project" value="UniProtKB-SubCell"/>
</dbReference>
<dbReference type="PANTHER" id="PTHR47019">
    <property type="entry name" value="LIPID II FLIPPASE MURJ"/>
    <property type="match status" value="1"/>
</dbReference>
<feature type="transmembrane region" description="Helical" evidence="8">
    <location>
        <begin position="464"/>
        <end position="486"/>
    </location>
</feature>
<evidence type="ECO:0000256" key="9">
    <source>
        <dbReference type="PIRNR" id="PIRNR002869"/>
    </source>
</evidence>
<dbReference type="GO" id="GO:0009252">
    <property type="term" value="P:peptidoglycan biosynthetic process"/>
    <property type="evidence" value="ECO:0007669"/>
    <property type="project" value="UniProtKB-UniRule"/>
</dbReference>
<feature type="transmembrane region" description="Helical" evidence="8">
    <location>
        <begin position="85"/>
        <end position="107"/>
    </location>
</feature>
<feature type="transmembrane region" description="Helical" evidence="8">
    <location>
        <begin position="337"/>
        <end position="356"/>
    </location>
</feature>
<sequence length="506" mass="54944">MKKTVLVVMLLTILSKVFGFFRDIILAFFYGVSDISDAYLISMTIPESFLLLIGTGIAISFVPVYSRLEETSGTELADKFTNRTANFIVVVCVAAGITGIVFTTPIVKLFASGFDGETLALSVMFTRISMIGLCFSGIVYIMTAYLQLKNNFVMPALIGLPLNMLIVLFIFLSDKFSLILLPLGFVLAKVAQVLFLAPSMRKQGFCYEWTISLKDAHFKKMFMLSLPIMLGVSVNQLNVLVDRTIASQIAIGGISALNYANNLNLFIQGIFVLSIATVMYPQISKMAAEGNESGLKKSVVEGINSIHLLVIPSTFGLMIFSGPVIELLLGRGAFDDTAITLTSYALFFYAIGMAGFGIREVISRAFYSLEDTKTPMINAAIAMVLNIILNIAFSRYLGIGGLALATSISGIFCALLLLYSLRKKLGPLGLKHIFTVMLKIIFASTVMAVAAAVVHSQLAEITSLYLSLLMAVSVGAGIYLLTIALLKVDTIDAFVSEIKRKYKKAA</sequence>
<dbReference type="Pfam" id="PF03023">
    <property type="entry name" value="MurJ"/>
    <property type="match status" value="1"/>
</dbReference>
<evidence type="ECO:0000256" key="5">
    <source>
        <dbReference type="ARBA" id="ARBA00022984"/>
    </source>
</evidence>
<name>A0A1H3ULL1_9BACI</name>
<dbReference type="GO" id="GO:0034204">
    <property type="term" value="P:lipid translocation"/>
    <property type="evidence" value="ECO:0007669"/>
    <property type="project" value="TreeGrafter"/>
</dbReference>
<keyword evidence="11" id="KW-1185">Reference proteome</keyword>
<keyword evidence="7 8" id="KW-0472">Membrane</keyword>
<feature type="transmembrane region" description="Helical" evidence="8">
    <location>
        <begin position="433"/>
        <end position="458"/>
    </location>
</feature>
<comment type="similarity">
    <text evidence="8 9">Belongs to the MurJ/MviN family.</text>
</comment>
<proteinExistence type="inferred from homology"/>
<dbReference type="AlphaFoldDB" id="A0A1H3ULL1"/>
<dbReference type="UniPathway" id="UPA00219"/>
<dbReference type="PRINTS" id="PR01806">
    <property type="entry name" value="VIRFACTRMVIN"/>
</dbReference>
<feature type="transmembrane region" description="Helical" evidence="8">
    <location>
        <begin position="152"/>
        <end position="172"/>
    </location>
</feature>
<protein>
    <recommendedName>
        <fullName evidence="8">Probable lipid II flippase MurJ</fullName>
    </recommendedName>
</protein>
<feature type="transmembrane region" description="Helical" evidence="8">
    <location>
        <begin position="376"/>
        <end position="393"/>
    </location>
</feature>
<feature type="transmembrane region" description="Helical" evidence="8">
    <location>
        <begin position="304"/>
        <end position="325"/>
    </location>
</feature>
<comment type="pathway">
    <text evidence="8">Cell wall biogenesis; peptidoglycan biosynthesis.</text>
</comment>
<dbReference type="Proteomes" id="UP000198935">
    <property type="component" value="Unassembled WGS sequence"/>
</dbReference>
<dbReference type="InterPro" id="IPR004268">
    <property type="entry name" value="MurJ"/>
</dbReference>
<dbReference type="PIRSF" id="PIRSF002869">
    <property type="entry name" value="MviN"/>
    <property type="match status" value="1"/>
</dbReference>
<feature type="transmembrane region" description="Helical" evidence="8">
    <location>
        <begin position="178"/>
        <end position="200"/>
    </location>
</feature>
<feature type="transmembrane region" description="Helical" evidence="8">
    <location>
        <begin position="221"/>
        <end position="241"/>
    </location>
</feature>
<dbReference type="NCBIfam" id="TIGR01695">
    <property type="entry name" value="murJ_mviN"/>
    <property type="match status" value="1"/>
</dbReference>
<dbReference type="GO" id="GO:0071555">
    <property type="term" value="P:cell wall organization"/>
    <property type="evidence" value="ECO:0007669"/>
    <property type="project" value="UniProtKB-UniRule"/>
</dbReference>
<dbReference type="GO" id="GO:0015648">
    <property type="term" value="F:lipid-linked peptidoglycan transporter activity"/>
    <property type="evidence" value="ECO:0007669"/>
    <property type="project" value="UniProtKB-UniRule"/>
</dbReference>
<feature type="transmembrane region" description="Helical" evidence="8">
    <location>
        <begin position="119"/>
        <end position="140"/>
    </location>
</feature>
<dbReference type="GO" id="GO:0008360">
    <property type="term" value="P:regulation of cell shape"/>
    <property type="evidence" value="ECO:0007669"/>
    <property type="project" value="UniProtKB-UniRule"/>
</dbReference>
<feature type="transmembrane region" description="Helical" evidence="8">
    <location>
        <begin position="399"/>
        <end position="421"/>
    </location>
</feature>
<comment type="subcellular location">
    <subcellularLocation>
        <location evidence="1 8">Cell membrane</location>
        <topology evidence="1 8">Multi-pass membrane protein</topology>
    </subcellularLocation>
</comment>
<keyword evidence="2 8" id="KW-1003">Cell membrane</keyword>
<keyword evidence="3 8" id="KW-0812">Transmembrane</keyword>